<evidence type="ECO:0008006" key="3">
    <source>
        <dbReference type="Google" id="ProtNLM"/>
    </source>
</evidence>
<evidence type="ECO:0000313" key="1">
    <source>
        <dbReference type="EMBL" id="ANU79643.1"/>
    </source>
</evidence>
<proteinExistence type="predicted"/>
<accession>A0A1B1SG10</accession>
<protein>
    <recommendedName>
        <fullName evidence="3">Minor tail protein</fullName>
    </recommendedName>
</protein>
<reference evidence="1 2" key="1">
    <citation type="submission" date="2016-07" db="EMBL/GenBank/DDBJ databases">
        <authorList>
            <person name="Conboy A.J."/>
            <person name="Conboy D.B."/>
            <person name="Dunbar D."/>
            <person name="Moy E.A."/>
            <person name="Schaff J.E."/>
            <person name="Dashiell C.L."/>
            <person name="Macialek J.A."/>
            <person name="Page S.T."/>
            <person name="Bradley K.W."/>
            <person name="Asai D.J."/>
            <person name="Bowman C.A."/>
            <person name="Russell D.A."/>
            <person name="Pope W.H."/>
            <person name="Jacobs-Sera D."/>
            <person name="Hendrix R.W."/>
            <person name="Hatfull G.F."/>
        </authorList>
    </citation>
    <scope>NUCLEOTIDE SEQUENCE [LARGE SCALE GENOMIC DNA]</scope>
</reference>
<dbReference type="Proteomes" id="UP000229327">
    <property type="component" value="Segment"/>
</dbReference>
<gene>
    <name evidence="1" type="ORF">SEA_CONBOY_40</name>
</gene>
<organism evidence="1 2">
    <name type="scientific">Arthrobacter phage Conboy</name>
    <dbReference type="NCBI Taxonomy" id="1873902"/>
    <lineage>
        <taxon>Viruses</taxon>
        <taxon>Duplodnaviria</taxon>
        <taxon>Heunggongvirae</taxon>
        <taxon>Uroviricota</taxon>
        <taxon>Caudoviricetes</taxon>
        <taxon>Klausavirus</taxon>
        <taxon>Klausavirus princesstrina</taxon>
    </lineage>
</organism>
<sequence>MAILRNNNTNPDMVGSGGTTTVLTNYVANSRGGGGTITYWNVSPGVGGAATRESVPVGGPDPTLPEGGPFIRYTQTTANTGGSCGAYYRDTAGQTPGLAGDTRFWQGWVRPSVTRQFRMSGAFKDNAAVDITTGTGAFILCPAGEWTKLPDVQITATGDYVKLQAWPVTVGPVDAGETFDVAAWVTAAPWPLFDGNTPNNDEFTTTWAGSPNVTLTTLTANTVTGMSNSAGTGGAMRVWQSLDAPMNSSRSMKSLQTVASTGGSAGIIHQSNVSGVAGDVKSASYWVKYNKDRFVRPLFRLRNGSTLVSTDIPGNTVFVPANTWAELKVEGVVANQDFTNMQVWPWIQAPTGNLEVGDTMQLARILLADGATLPPDGWWDGDEPGSGKYVFAWDGPPNASTSTRMTRIDLIHWWTRMWYGRLPAAYQDIDAVIQPENGSYPLLRFMDGAGQVSGRIRDLSDLMRSGNFMDPTQTPDYAVRWLAQLMGVTAAQRALDVAALRTYMQDLVTSGRPAVGTTQSIVDATKRFLVGERQVTVVPSPTTAHTILVLVRTDEVPSGNLTTLVNQIRSTGVVPAGHNLVAQFATATWDSYEAAVGATWSAADANQPTWRAADSLGITLS</sequence>
<dbReference type="EMBL" id="KX522650">
    <property type="protein sequence ID" value="ANU79643.1"/>
    <property type="molecule type" value="Genomic_DNA"/>
</dbReference>
<name>A0A1B1SG10_9CAUD</name>
<evidence type="ECO:0000313" key="2">
    <source>
        <dbReference type="Proteomes" id="UP000229327"/>
    </source>
</evidence>